<feature type="repeat" description="WD" evidence="3">
    <location>
        <begin position="98"/>
        <end position="132"/>
    </location>
</feature>
<dbReference type="InterPro" id="IPR001680">
    <property type="entry name" value="WD40_rpt"/>
</dbReference>
<dbReference type="InterPro" id="IPR015943">
    <property type="entry name" value="WD40/YVTN_repeat-like_dom_sf"/>
</dbReference>
<dbReference type="PROSITE" id="PS50294">
    <property type="entry name" value="WD_REPEATS_REGION"/>
    <property type="match status" value="2"/>
</dbReference>
<feature type="repeat" description="WD" evidence="3">
    <location>
        <begin position="348"/>
        <end position="383"/>
    </location>
</feature>
<dbReference type="HOGENOM" id="CLU_031007_2_0_1"/>
<evidence type="ECO:0000256" key="1">
    <source>
        <dbReference type="ARBA" id="ARBA00022574"/>
    </source>
</evidence>
<dbReference type="Pfam" id="PF00400">
    <property type="entry name" value="WD40"/>
    <property type="match status" value="3"/>
</dbReference>
<dbReference type="InterPro" id="IPR020472">
    <property type="entry name" value="WD40_PAC1"/>
</dbReference>
<evidence type="ECO:0000256" key="3">
    <source>
        <dbReference type="PROSITE-ProRule" id="PRU00221"/>
    </source>
</evidence>
<keyword evidence="2" id="KW-0677">Repeat</keyword>
<sequence length="417" mass="45804">MAENHFSCPEPDDRTYQSPLISPCSSPGNILSSPWFQTVEPTDHGTESCCYRCLASAQKPSGEILSLAVTENGLIYAGSNSKSITVWKLPEFVEHTRLKSGSGFVTSIIVSSDDKLVFSAHSDHKIRTWSIDGSGILHFRTGTLPCFRDRILDACRNYPKSLFSRENKSTVKHLGTITCLAYNSAIKVLYSSSKDGTVKVWSLREMKCVETIRAHRDAVNALVVGADGLLFTGSDDTAVKVWRKSLSAGCTHSLVLNLQVKNSPVKAMVLGCEGDDRYLVYAGCSDGYVHYWRKGQLSGHMSYTGFLRGHTHAIMCMASSDKIVVSGAADSSVCVWLRGGGHRCLAVINGHVGPIRGVGLRVDDDDDGFVVYSGSMDGAVKVWWVWSKGRGSRCCSEEVREGEDEYKWDEYFDLPPK</sequence>
<dbReference type="Gene3D" id="2.130.10.10">
    <property type="entry name" value="YVTN repeat-like/Quinoprotein amine dehydrogenase"/>
    <property type="match status" value="2"/>
</dbReference>
<evidence type="ECO:0000313" key="5">
    <source>
        <dbReference type="EMBL" id="ERN08007.1"/>
    </source>
</evidence>
<dbReference type="eggNOG" id="KOG4155">
    <property type="taxonomic scope" value="Eukaryota"/>
</dbReference>
<keyword evidence="1 3" id="KW-0853">WD repeat</keyword>
<organism evidence="5 6">
    <name type="scientific">Amborella trichopoda</name>
    <dbReference type="NCBI Taxonomy" id="13333"/>
    <lineage>
        <taxon>Eukaryota</taxon>
        <taxon>Viridiplantae</taxon>
        <taxon>Streptophyta</taxon>
        <taxon>Embryophyta</taxon>
        <taxon>Tracheophyta</taxon>
        <taxon>Spermatophyta</taxon>
        <taxon>Magnoliopsida</taxon>
        <taxon>Amborellales</taxon>
        <taxon>Amborellaceae</taxon>
        <taxon>Amborella</taxon>
    </lineage>
</organism>
<dbReference type="InterPro" id="IPR036322">
    <property type="entry name" value="WD40_repeat_dom_sf"/>
</dbReference>
<feature type="repeat" description="WD" evidence="3">
    <location>
        <begin position="170"/>
        <end position="211"/>
    </location>
</feature>
<accession>W1PDJ4</accession>
<dbReference type="PANTHER" id="PTHR22844">
    <property type="entry name" value="F-BOX AND WD40 DOMAIN PROTEIN"/>
    <property type="match status" value="1"/>
</dbReference>
<proteinExistence type="predicted"/>
<dbReference type="Pfam" id="PF23754">
    <property type="entry name" value="Beta-prop_IP5PC_F"/>
    <property type="match status" value="1"/>
</dbReference>
<dbReference type="PRINTS" id="PR00320">
    <property type="entry name" value="GPROTEINBRPT"/>
</dbReference>
<dbReference type="OMA" id="LSGHMNY"/>
<feature type="domain" description="IP5PC-F beta-propeller" evidence="4">
    <location>
        <begin position="175"/>
        <end position="243"/>
    </location>
</feature>
<keyword evidence="6" id="KW-1185">Reference proteome</keyword>
<dbReference type="PROSITE" id="PS50082">
    <property type="entry name" value="WD_REPEATS_2"/>
    <property type="match status" value="5"/>
</dbReference>
<feature type="repeat" description="WD" evidence="3">
    <location>
        <begin position="212"/>
        <end position="242"/>
    </location>
</feature>
<evidence type="ECO:0000256" key="2">
    <source>
        <dbReference type="ARBA" id="ARBA00022737"/>
    </source>
</evidence>
<evidence type="ECO:0000259" key="4">
    <source>
        <dbReference type="Pfam" id="PF23754"/>
    </source>
</evidence>
<dbReference type="SUPFAM" id="SSF50978">
    <property type="entry name" value="WD40 repeat-like"/>
    <property type="match status" value="1"/>
</dbReference>
<dbReference type="OrthoDB" id="674604at2759"/>
<dbReference type="InterPro" id="IPR045182">
    <property type="entry name" value="JINGUBANG-like"/>
</dbReference>
<dbReference type="KEGG" id="atr:18436247"/>
<reference evidence="6" key="1">
    <citation type="journal article" date="2013" name="Science">
        <title>The Amborella genome and the evolution of flowering plants.</title>
        <authorList>
            <consortium name="Amborella Genome Project"/>
        </authorList>
    </citation>
    <scope>NUCLEOTIDE SEQUENCE [LARGE SCALE GENOMIC DNA]</scope>
</reference>
<evidence type="ECO:0000313" key="6">
    <source>
        <dbReference type="Proteomes" id="UP000017836"/>
    </source>
</evidence>
<dbReference type="Proteomes" id="UP000017836">
    <property type="component" value="Unassembled WGS sequence"/>
</dbReference>
<dbReference type="EMBL" id="KI393609">
    <property type="protein sequence ID" value="ERN08007.1"/>
    <property type="molecule type" value="Genomic_DNA"/>
</dbReference>
<feature type="repeat" description="WD" evidence="3">
    <location>
        <begin position="307"/>
        <end position="336"/>
    </location>
</feature>
<gene>
    <name evidence="5" type="ORF">AMTR_s00012p00256130</name>
</gene>
<dbReference type="PANTHER" id="PTHR22844:SF342">
    <property type="entry name" value="AND WD40 DOMAIN PROTEIN, PUTATIVE-RELATED"/>
    <property type="match status" value="1"/>
</dbReference>
<dbReference type="SMART" id="SM00320">
    <property type="entry name" value="WD40"/>
    <property type="match status" value="7"/>
</dbReference>
<dbReference type="InterPro" id="IPR056454">
    <property type="entry name" value="Beta-prop_IP5PC_F"/>
</dbReference>
<dbReference type="AlphaFoldDB" id="W1PDJ4"/>
<protein>
    <recommendedName>
        <fullName evidence="4">IP5PC-F beta-propeller domain-containing protein</fullName>
    </recommendedName>
</protein>
<dbReference type="STRING" id="13333.W1PDJ4"/>
<dbReference type="Gramene" id="ERN08007">
    <property type="protein sequence ID" value="ERN08007"/>
    <property type="gene ID" value="AMTR_s00012p00256130"/>
</dbReference>
<name>W1PDJ4_AMBTC</name>